<reference evidence="1 2" key="1">
    <citation type="submission" date="2024-11" db="EMBL/GenBank/DDBJ databases">
        <title>First Report of Moraxella oculi in Brazil in an Infectious Bovine Keratoconjunctivitis Outbreak.</title>
        <authorList>
            <person name="Carvalho C.V."/>
            <person name="Domingues R."/>
            <person name="Coutinho C."/>
            <person name="Honorio N.T.B.S."/>
            <person name="Faza D.R.L.R."/>
            <person name="Carvalho W.A."/>
            <person name="Machado A.B.F."/>
            <person name="Martins M.F."/>
            <person name="Gaspar E.B."/>
        </authorList>
    </citation>
    <scope>NUCLEOTIDE SEQUENCE [LARGE SCALE GENOMIC DNA]</scope>
    <source>
        <strain evidence="1 2">2117LE</strain>
    </source>
</reference>
<evidence type="ECO:0000313" key="2">
    <source>
        <dbReference type="Proteomes" id="UP001624684"/>
    </source>
</evidence>
<keyword evidence="2" id="KW-1185">Reference proteome</keyword>
<dbReference type="EMBL" id="JBJJXE010000044">
    <property type="protein sequence ID" value="MFL1733168.1"/>
    <property type="molecule type" value="Genomic_DNA"/>
</dbReference>
<proteinExistence type="predicted"/>
<protein>
    <submittedName>
        <fullName evidence="1">IS1595 family transposase</fullName>
    </submittedName>
</protein>
<accession>A0ABW8U7V1</accession>
<dbReference type="Proteomes" id="UP001624684">
    <property type="component" value="Unassembled WGS sequence"/>
</dbReference>
<sequence length="25" mass="3062">KECEFRFNYSTPSNQLKILRKWCGI</sequence>
<name>A0ABW8U7V1_9GAMM</name>
<organism evidence="1 2">
    <name type="scientific">Moraxella oculi</name>
    <dbReference type="NCBI Taxonomy" id="2940516"/>
    <lineage>
        <taxon>Bacteria</taxon>
        <taxon>Pseudomonadati</taxon>
        <taxon>Pseudomonadota</taxon>
        <taxon>Gammaproteobacteria</taxon>
        <taxon>Moraxellales</taxon>
        <taxon>Moraxellaceae</taxon>
        <taxon>Moraxella</taxon>
    </lineage>
</organism>
<feature type="non-terminal residue" evidence="1">
    <location>
        <position position="1"/>
    </location>
</feature>
<comment type="caution">
    <text evidence="1">The sequence shown here is derived from an EMBL/GenBank/DDBJ whole genome shotgun (WGS) entry which is preliminary data.</text>
</comment>
<gene>
    <name evidence="1" type="ORF">ACJHVH_09320</name>
</gene>
<evidence type="ECO:0000313" key="1">
    <source>
        <dbReference type="EMBL" id="MFL1733168.1"/>
    </source>
</evidence>